<evidence type="ECO:0000313" key="10">
    <source>
        <dbReference type="EMBL" id="PWJ96552.1"/>
    </source>
</evidence>
<keyword evidence="8" id="KW-0175">Coiled coil</keyword>
<evidence type="ECO:0000256" key="3">
    <source>
        <dbReference type="ARBA" id="ARBA00022884"/>
    </source>
</evidence>
<feature type="domain" description="Ribosomal protein L9" evidence="9">
    <location>
        <begin position="13"/>
        <end position="40"/>
    </location>
</feature>
<keyword evidence="11" id="KW-1185">Reference proteome</keyword>
<dbReference type="AlphaFoldDB" id="A0AA45C902"/>
<protein>
    <recommendedName>
        <fullName evidence="6 7">Large ribosomal subunit protein bL9</fullName>
    </recommendedName>
</protein>
<keyword evidence="5 7" id="KW-0687">Ribonucleoprotein</keyword>
<dbReference type="PROSITE" id="PS00651">
    <property type="entry name" value="RIBOSOMAL_L9"/>
    <property type="match status" value="1"/>
</dbReference>
<dbReference type="PANTHER" id="PTHR21368">
    <property type="entry name" value="50S RIBOSOMAL PROTEIN L9"/>
    <property type="match status" value="1"/>
</dbReference>
<evidence type="ECO:0000256" key="1">
    <source>
        <dbReference type="ARBA" id="ARBA00010605"/>
    </source>
</evidence>
<evidence type="ECO:0000256" key="7">
    <source>
        <dbReference type="HAMAP-Rule" id="MF_00503"/>
    </source>
</evidence>
<name>A0AA45C902_9BACT</name>
<dbReference type="InterPro" id="IPR020070">
    <property type="entry name" value="Ribosomal_bL9_N"/>
</dbReference>
<proteinExistence type="inferred from homology"/>
<dbReference type="InterPro" id="IPR020069">
    <property type="entry name" value="Ribosomal_bL9_C"/>
</dbReference>
<dbReference type="EMBL" id="QGGI01000001">
    <property type="protein sequence ID" value="PWJ96552.1"/>
    <property type="molecule type" value="Genomic_DNA"/>
</dbReference>
<dbReference type="SUPFAM" id="SSF55653">
    <property type="entry name" value="Ribosomal protein L9 C-domain"/>
    <property type="match status" value="1"/>
</dbReference>
<dbReference type="GO" id="GO:0006412">
    <property type="term" value="P:translation"/>
    <property type="evidence" value="ECO:0007669"/>
    <property type="project" value="UniProtKB-UniRule"/>
</dbReference>
<evidence type="ECO:0000256" key="2">
    <source>
        <dbReference type="ARBA" id="ARBA00022730"/>
    </source>
</evidence>
<dbReference type="GO" id="GO:0019843">
    <property type="term" value="F:rRNA binding"/>
    <property type="evidence" value="ECO:0007669"/>
    <property type="project" value="UniProtKB-UniRule"/>
</dbReference>
<dbReference type="InterPro" id="IPR009027">
    <property type="entry name" value="Ribosomal_bL9/RNase_H1_N"/>
</dbReference>
<keyword evidence="3 7" id="KW-0694">RNA-binding</keyword>
<dbReference type="NCBIfam" id="TIGR00158">
    <property type="entry name" value="L9"/>
    <property type="match status" value="1"/>
</dbReference>
<evidence type="ECO:0000256" key="8">
    <source>
        <dbReference type="SAM" id="Coils"/>
    </source>
</evidence>
<dbReference type="InterPro" id="IPR000244">
    <property type="entry name" value="Ribosomal_bL9"/>
</dbReference>
<dbReference type="Proteomes" id="UP000245921">
    <property type="component" value="Unassembled WGS sequence"/>
</dbReference>
<comment type="function">
    <text evidence="7">Binds to the 23S rRNA.</text>
</comment>
<keyword evidence="2 7" id="KW-0699">rRNA-binding</keyword>
<feature type="coiled-coil region" evidence="8">
    <location>
        <begin position="44"/>
        <end position="71"/>
    </location>
</feature>
<dbReference type="InterPro" id="IPR020594">
    <property type="entry name" value="Ribosomal_bL9_bac/chp"/>
</dbReference>
<evidence type="ECO:0000256" key="4">
    <source>
        <dbReference type="ARBA" id="ARBA00022980"/>
    </source>
</evidence>
<dbReference type="SUPFAM" id="SSF55658">
    <property type="entry name" value="L9 N-domain-like"/>
    <property type="match status" value="1"/>
</dbReference>
<comment type="similarity">
    <text evidence="1 7">Belongs to the bacterial ribosomal protein bL9 family.</text>
</comment>
<evidence type="ECO:0000313" key="11">
    <source>
        <dbReference type="Proteomes" id="UP000245921"/>
    </source>
</evidence>
<dbReference type="InterPro" id="IPR036935">
    <property type="entry name" value="Ribosomal_bL9_N_sf"/>
</dbReference>
<dbReference type="Pfam" id="PF01281">
    <property type="entry name" value="Ribosomal_L9_N"/>
    <property type="match status" value="1"/>
</dbReference>
<dbReference type="GO" id="GO:0003735">
    <property type="term" value="F:structural constituent of ribosome"/>
    <property type="evidence" value="ECO:0007669"/>
    <property type="project" value="InterPro"/>
</dbReference>
<dbReference type="HAMAP" id="MF_00503">
    <property type="entry name" value="Ribosomal_bL9"/>
    <property type="match status" value="1"/>
</dbReference>
<comment type="caution">
    <text evidence="10">The sequence shown here is derived from an EMBL/GenBank/DDBJ whole genome shotgun (WGS) entry which is preliminary data.</text>
</comment>
<dbReference type="InterPro" id="IPR036791">
    <property type="entry name" value="Ribosomal_bL9_C_sf"/>
</dbReference>
<keyword evidence="4 7" id="KW-0689">Ribosomal protein</keyword>
<evidence type="ECO:0000256" key="5">
    <source>
        <dbReference type="ARBA" id="ARBA00023274"/>
    </source>
</evidence>
<evidence type="ECO:0000256" key="6">
    <source>
        <dbReference type="ARBA" id="ARBA00035292"/>
    </source>
</evidence>
<evidence type="ECO:0000259" key="9">
    <source>
        <dbReference type="PROSITE" id="PS00651"/>
    </source>
</evidence>
<accession>A0AA45C902</accession>
<dbReference type="GO" id="GO:0005840">
    <property type="term" value="C:ribosome"/>
    <property type="evidence" value="ECO:0007669"/>
    <property type="project" value="UniProtKB-KW"/>
</dbReference>
<organism evidence="10 11">
    <name type="scientific">Oceanotoga teriensis</name>
    <dbReference type="NCBI Taxonomy" id="515440"/>
    <lineage>
        <taxon>Bacteria</taxon>
        <taxon>Thermotogati</taxon>
        <taxon>Thermotogota</taxon>
        <taxon>Thermotogae</taxon>
        <taxon>Petrotogales</taxon>
        <taxon>Petrotogaceae</taxon>
        <taxon>Oceanotoga</taxon>
    </lineage>
</organism>
<gene>
    <name evidence="7" type="primary">rplI</name>
    <name evidence="10" type="ORF">C7380_101125</name>
</gene>
<dbReference type="Gene3D" id="3.40.5.10">
    <property type="entry name" value="Ribosomal protein L9, N-terminal domain"/>
    <property type="match status" value="1"/>
</dbReference>
<dbReference type="Gene3D" id="3.10.430.100">
    <property type="entry name" value="Ribosomal protein L9, C-terminal domain"/>
    <property type="match status" value="1"/>
</dbReference>
<dbReference type="RefSeq" id="WP_109603543.1">
    <property type="nucleotide sequence ID" value="NZ_JAMHJO010000010.1"/>
</dbReference>
<reference evidence="10 11" key="1">
    <citation type="submission" date="2018-05" db="EMBL/GenBank/DDBJ databases">
        <title>Genomic Encyclopedia of Type Strains, Phase IV (KMG-IV): sequencing the most valuable type-strain genomes for metagenomic binning, comparative biology and taxonomic classification.</title>
        <authorList>
            <person name="Goeker M."/>
        </authorList>
    </citation>
    <scope>NUCLEOTIDE SEQUENCE [LARGE SCALE GENOMIC DNA]</scope>
    <source>
        <strain evidence="10 11">DSM 24906</strain>
    </source>
</reference>
<dbReference type="Pfam" id="PF03948">
    <property type="entry name" value="Ribosomal_L9_C"/>
    <property type="match status" value="1"/>
</dbReference>
<sequence>MKVLLLEDVKKIGKKNEIKEVSDGYARNFLIRKGLAIEANQGTLKHVKDMKKLEEKKKENIRNKSEEILENISSYTYEIKANSGENGKLFGAVTSSDIAKRIKEISKIDFNKMWIDEKVNIKELGVFRLKIKLPQGVKGSIVIKVLPIK</sequence>
<dbReference type="GO" id="GO:1990904">
    <property type="term" value="C:ribonucleoprotein complex"/>
    <property type="evidence" value="ECO:0007669"/>
    <property type="project" value="UniProtKB-KW"/>
</dbReference>